<evidence type="ECO:0000256" key="1">
    <source>
        <dbReference type="SAM" id="MobiDB-lite"/>
    </source>
</evidence>
<feature type="region of interest" description="Disordered" evidence="1">
    <location>
        <begin position="149"/>
        <end position="180"/>
    </location>
</feature>
<feature type="compositionally biased region" description="Basic and acidic residues" evidence="1">
    <location>
        <begin position="149"/>
        <end position="170"/>
    </location>
</feature>
<reference evidence="2" key="2">
    <citation type="submission" date="2019-01" db="EMBL/GenBank/DDBJ databases">
        <authorList>
            <consortium name="NCBI Pathogen Detection Project"/>
        </authorList>
    </citation>
    <scope>NUCLEOTIDE SEQUENCE</scope>
    <source>
        <strain evidence="2">BCW_3452</strain>
    </source>
</reference>
<reference evidence="2" key="1">
    <citation type="journal article" date="2018" name="Genome Biol.">
        <title>SKESA: strategic k-mer extension for scrupulous assemblies.</title>
        <authorList>
            <person name="Souvorov A."/>
            <person name="Agarwala R."/>
            <person name="Lipman D.J."/>
        </authorList>
    </citation>
    <scope>NUCLEOTIDE SEQUENCE</scope>
    <source>
        <strain evidence="2">BCW_3452</strain>
    </source>
</reference>
<accession>A0A8H9TG22</accession>
<proteinExistence type="predicted"/>
<evidence type="ECO:0000313" key="2">
    <source>
        <dbReference type="EMBL" id="HAS8541252.1"/>
    </source>
</evidence>
<name>A0A8H9TG22_VIBVL</name>
<dbReference type="EMBL" id="DACRBY010000020">
    <property type="protein sequence ID" value="HAS8541252.1"/>
    <property type="molecule type" value="Genomic_DNA"/>
</dbReference>
<sequence>MNESIKTTLSGNLRKNESERHIATVSNTNNKEVYVTLHRKDNLVKHLGNLNGRYGITGATKVFYDGSPVAAGTINGLTLNEYPSFVEDYKSSNDESFRIELSSDIFDKLMFVAYPFESNGDVITTPFSKHETIEGVRQEVEERILRENERKAAAPVDPEREAFSKGRSDGKAGNPIDNEWLDKQKCPSIKETYLEAYDMAA</sequence>
<organism evidence="2">
    <name type="scientific">Vibrio vulnificus</name>
    <dbReference type="NCBI Taxonomy" id="672"/>
    <lineage>
        <taxon>Bacteria</taxon>
        <taxon>Pseudomonadati</taxon>
        <taxon>Pseudomonadota</taxon>
        <taxon>Gammaproteobacteria</taxon>
        <taxon>Vibrionales</taxon>
        <taxon>Vibrionaceae</taxon>
        <taxon>Vibrio</taxon>
    </lineage>
</organism>
<protein>
    <submittedName>
        <fullName evidence="2">Uncharacterized protein</fullName>
    </submittedName>
</protein>
<gene>
    <name evidence="2" type="ORF">I7730_15830</name>
</gene>
<dbReference type="Proteomes" id="UP000863257">
    <property type="component" value="Unassembled WGS sequence"/>
</dbReference>
<comment type="caution">
    <text evidence="2">The sequence shown here is derived from an EMBL/GenBank/DDBJ whole genome shotgun (WGS) entry which is preliminary data.</text>
</comment>
<dbReference type="AlphaFoldDB" id="A0A8H9TG22"/>